<protein>
    <submittedName>
        <fullName evidence="1">Uncharacterized protein</fullName>
    </submittedName>
</protein>
<organism evidence="1 2">
    <name type="scientific">Cardiocondyla obscurior</name>
    <dbReference type="NCBI Taxonomy" id="286306"/>
    <lineage>
        <taxon>Eukaryota</taxon>
        <taxon>Metazoa</taxon>
        <taxon>Ecdysozoa</taxon>
        <taxon>Arthropoda</taxon>
        <taxon>Hexapoda</taxon>
        <taxon>Insecta</taxon>
        <taxon>Pterygota</taxon>
        <taxon>Neoptera</taxon>
        <taxon>Endopterygota</taxon>
        <taxon>Hymenoptera</taxon>
        <taxon>Apocrita</taxon>
        <taxon>Aculeata</taxon>
        <taxon>Formicoidea</taxon>
        <taxon>Formicidae</taxon>
        <taxon>Myrmicinae</taxon>
        <taxon>Cardiocondyla</taxon>
    </lineage>
</organism>
<dbReference type="Proteomes" id="UP001430953">
    <property type="component" value="Unassembled WGS sequence"/>
</dbReference>
<name>A0AAW2ESM3_9HYME</name>
<dbReference type="EMBL" id="JADYXP020000017">
    <property type="protein sequence ID" value="KAL0106764.1"/>
    <property type="molecule type" value="Genomic_DNA"/>
</dbReference>
<accession>A0AAW2ESM3</accession>
<evidence type="ECO:0000313" key="2">
    <source>
        <dbReference type="Proteomes" id="UP001430953"/>
    </source>
</evidence>
<gene>
    <name evidence="1" type="ORF">PUN28_015366</name>
</gene>
<comment type="caution">
    <text evidence="1">The sequence shown here is derived from an EMBL/GenBank/DDBJ whole genome shotgun (WGS) entry which is preliminary data.</text>
</comment>
<keyword evidence="2" id="KW-1185">Reference proteome</keyword>
<reference evidence="1 2" key="1">
    <citation type="submission" date="2023-03" db="EMBL/GenBank/DDBJ databases">
        <title>High recombination rates correlate with genetic variation in Cardiocondyla obscurior ants.</title>
        <authorList>
            <person name="Errbii M."/>
        </authorList>
    </citation>
    <scope>NUCLEOTIDE SEQUENCE [LARGE SCALE GENOMIC DNA]</scope>
    <source>
        <strain evidence="1">Alpha-2009</strain>
        <tissue evidence="1">Whole body</tissue>
    </source>
</reference>
<proteinExistence type="predicted"/>
<sequence>MSRDSVFRLGKDKISFRRSVRIWLVLITSDPFRVKLCRVEHHFETGQSFGQEIPPATSFLSPINSLCYCDGTISRQGDERSRRRCPGALRTVTRILMSISDPVRCI</sequence>
<dbReference type="AlphaFoldDB" id="A0AAW2ESM3"/>
<evidence type="ECO:0000313" key="1">
    <source>
        <dbReference type="EMBL" id="KAL0106764.1"/>
    </source>
</evidence>